<dbReference type="EMBL" id="FXYH01000019">
    <property type="protein sequence ID" value="SMX48938.1"/>
    <property type="molecule type" value="Genomic_DNA"/>
</dbReference>
<evidence type="ECO:0000259" key="1">
    <source>
        <dbReference type="Pfam" id="PF07238"/>
    </source>
</evidence>
<dbReference type="GO" id="GO:0035438">
    <property type="term" value="F:cyclic-di-GMP binding"/>
    <property type="evidence" value="ECO:0007669"/>
    <property type="project" value="InterPro"/>
</dbReference>
<dbReference type="RefSeq" id="WP_170125934.1">
    <property type="nucleotide sequence ID" value="NZ_FXYH01000019.1"/>
</dbReference>
<proteinExistence type="predicted"/>
<reference evidence="2 3" key="1">
    <citation type="submission" date="2017-05" db="EMBL/GenBank/DDBJ databases">
        <authorList>
            <person name="Song R."/>
            <person name="Chenine A.L."/>
            <person name="Ruprecht R.M."/>
        </authorList>
    </citation>
    <scope>NUCLEOTIDE SEQUENCE [LARGE SCALE GENOMIC DNA]</scope>
    <source>
        <strain evidence="2 3">CECT 8663</strain>
    </source>
</reference>
<evidence type="ECO:0000313" key="3">
    <source>
        <dbReference type="Proteomes" id="UP000220836"/>
    </source>
</evidence>
<gene>
    <name evidence="2" type="ORF">PEV8663_04028</name>
</gene>
<accession>A0A238L1W6</accession>
<evidence type="ECO:0000313" key="2">
    <source>
        <dbReference type="EMBL" id="SMX48938.1"/>
    </source>
</evidence>
<name>A0A238L1W6_9RHOB</name>
<organism evidence="2 3">
    <name type="scientific">Pelagimonas varians</name>
    <dbReference type="NCBI Taxonomy" id="696760"/>
    <lineage>
        <taxon>Bacteria</taxon>
        <taxon>Pseudomonadati</taxon>
        <taxon>Pseudomonadota</taxon>
        <taxon>Alphaproteobacteria</taxon>
        <taxon>Rhodobacterales</taxon>
        <taxon>Roseobacteraceae</taxon>
        <taxon>Pelagimonas</taxon>
    </lineage>
</organism>
<keyword evidence="3" id="KW-1185">Reference proteome</keyword>
<dbReference type="InterPro" id="IPR009875">
    <property type="entry name" value="PilZ_domain"/>
</dbReference>
<sequence>MKVREQRWPSSWAIELRTREAPFLVRVTNVSASGLRFEGQVAARLGQIVKFKVLGQVVTGKIARISSETGAVVFRKTISPTELAIMRQRRSICDI</sequence>
<dbReference type="Proteomes" id="UP000220836">
    <property type="component" value="Unassembled WGS sequence"/>
</dbReference>
<dbReference type="Pfam" id="PF07238">
    <property type="entry name" value="PilZ"/>
    <property type="match status" value="1"/>
</dbReference>
<dbReference type="AlphaFoldDB" id="A0A238L1W6"/>
<feature type="domain" description="PilZ" evidence="1">
    <location>
        <begin position="4"/>
        <end position="83"/>
    </location>
</feature>
<protein>
    <recommendedName>
        <fullName evidence="1">PilZ domain-containing protein</fullName>
    </recommendedName>
</protein>